<feature type="domain" description="HMG box" evidence="13">
    <location>
        <begin position="1667"/>
        <end position="1729"/>
    </location>
</feature>
<evidence type="ECO:0000259" key="12">
    <source>
        <dbReference type="PROSITE" id="PS50014"/>
    </source>
</evidence>
<feature type="region of interest" description="Disordered" evidence="11">
    <location>
        <begin position="878"/>
        <end position="926"/>
    </location>
</feature>
<feature type="region of interest" description="Disordered" evidence="11">
    <location>
        <begin position="1362"/>
        <end position="1412"/>
    </location>
</feature>
<keyword evidence="2" id="KW-0677">Repeat</keyword>
<dbReference type="SMART" id="SM00439">
    <property type="entry name" value="BAH"/>
    <property type="match status" value="2"/>
</dbReference>
<evidence type="ECO:0000256" key="3">
    <source>
        <dbReference type="ARBA" id="ARBA00022853"/>
    </source>
</evidence>
<reference evidence="17" key="1">
    <citation type="submission" date="2022-11" db="UniProtKB">
        <authorList>
            <consortium name="WormBaseParasite"/>
        </authorList>
    </citation>
    <scope>IDENTIFICATION</scope>
</reference>
<dbReference type="SMART" id="SM00355">
    <property type="entry name" value="ZnF_C2H2"/>
    <property type="match status" value="2"/>
</dbReference>
<feature type="compositionally biased region" description="Polar residues" evidence="11">
    <location>
        <begin position="717"/>
        <end position="729"/>
    </location>
</feature>
<feature type="domain" description="BAH" evidence="15">
    <location>
        <begin position="1428"/>
        <end position="1546"/>
    </location>
</feature>
<feature type="domain" description="Bromo" evidence="12">
    <location>
        <begin position="538"/>
        <end position="608"/>
    </location>
</feature>
<feature type="compositionally biased region" description="Polar residues" evidence="11">
    <location>
        <begin position="150"/>
        <end position="169"/>
    </location>
</feature>
<keyword evidence="9" id="KW-0862">Zinc</keyword>
<evidence type="ECO:0000256" key="10">
    <source>
        <dbReference type="PROSITE-ProRule" id="PRU00267"/>
    </source>
</evidence>
<keyword evidence="10" id="KW-0238">DNA-binding</keyword>
<evidence type="ECO:0000256" key="1">
    <source>
        <dbReference type="ARBA" id="ARBA00004123"/>
    </source>
</evidence>
<feature type="domain" description="Bromo" evidence="12">
    <location>
        <begin position="363"/>
        <end position="433"/>
    </location>
</feature>
<proteinExistence type="predicted"/>
<feature type="domain" description="Bromo" evidence="12">
    <location>
        <begin position="207"/>
        <end position="277"/>
    </location>
</feature>
<keyword evidence="3" id="KW-0156">Chromatin regulator</keyword>
<keyword evidence="5 8" id="KW-0103">Bromodomain</keyword>
<dbReference type="PROSITE" id="PS00028">
    <property type="entry name" value="ZINC_FINGER_C2H2_1"/>
    <property type="match status" value="1"/>
</dbReference>
<feature type="region of interest" description="Disordered" evidence="11">
    <location>
        <begin position="1172"/>
        <end position="1204"/>
    </location>
</feature>
<dbReference type="SUPFAM" id="SSF47370">
    <property type="entry name" value="Bromodomain"/>
    <property type="match status" value="6"/>
</dbReference>
<feature type="region of interest" description="Disordered" evidence="11">
    <location>
        <begin position="844"/>
        <end position="866"/>
    </location>
</feature>
<feature type="region of interest" description="Disordered" evidence="11">
    <location>
        <begin position="321"/>
        <end position="343"/>
    </location>
</feature>
<evidence type="ECO:0000259" key="14">
    <source>
        <dbReference type="PROSITE" id="PS50157"/>
    </source>
</evidence>
<dbReference type="InterPro" id="IPR036910">
    <property type="entry name" value="HMG_box_dom_sf"/>
</dbReference>
<feature type="compositionally biased region" description="Gly residues" evidence="11">
    <location>
        <begin position="1952"/>
        <end position="1961"/>
    </location>
</feature>
<feature type="compositionally biased region" description="Pro residues" evidence="11">
    <location>
        <begin position="1880"/>
        <end position="1891"/>
    </location>
</feature>
<dbReference type="Gene3D" id="1.20.920.10">
    <property type="entry name" value="Bromodomain-like"/>
    <property type="match status" value="6"/>
</dbReference>
<evidence type="ECO:0000313" key="17">
    <source>
        <dbReference type="WBParaSite" id="PSAMB.scaffold371size54286.g5260.t2"/>
    </source>
</evidence>
<feature type="compositionally biased region" description="Acidic residues" evidence="11">
    <location>
        <begin position="324"/>
        <end position="339"/>
    </location>
</feature>
<feature type="region of interest" description="Disordered" evidence="11">
    <location>
        <begin position="717"/>
        <end position="749"/>
    </location>
</feature>
<sequence length="2088" mass="235554">MSKRRKDSDVDGVGPSSSKRSRRSTAIPSLDQMRLCQDLFDSIRSYKTPENHLLCEAFIRAPSRRNAPEYYKAVKQPIDLTRIQQKVKTDEYESFEAFCADIAILIDNAKSFYKKTDQEYKDACDLWTFFVEKKAKLLDSGDESGKASSKETSPAPSVRSIRSNSPSRSVRSKDASPGRFSVAGNDPVDSSVLEDLLASILELTDDTGRLLSPPFRVLMSPEEYPEYYETIKEPIDLKTIAQKIRENQYRTLNDIERDLCILCKNAKIFNEPSAVIHKDANVIRKFLAKRKLELLDQAMRPIEKQKAARNAEIIDELLKQSTSDDGDAEYSEDSDEDEASERSPDPKWILYWSVRNYAHPHNPGTTLAEFFCQLPSRNWYPDYYDEVSEPMSLFLINKKLKRNQYESLAQLVDDLNTMLNNARSYNIEGSDIYENACRLQAVANRKAKELDPNIDITQYGSADLLVPDDFKREASTPGAGSVSSSTTPQPHSSHRRSRASAGGENRGKPGRKTLDELMQRYKDKLTLAWNAVHNYKENGRWVAEMFVSLPSKKLYPDYYKVIPEPIDMTMIKENIIADKYESSEQLAADFDLMFGNARHFNEESSIIYRDAGILEQVFRSALKGLGPMSLESPKILKEKFGTLPVMQTNLSPLKAKLLHSWTAPEGFDEMRKPMVIETASPCPPSIGMDSGNIGALSVKQEQLTACRSASSYDDSNLVNSWKPTDMPQTSSSLEDRKSRKKSRSRASAPILTLASSDDCAVTSDAYRSSVESWKPVRAQAASRCVDSPATTSDAACASSPVETPLNSPEFVEKRRRHPPAVYDPSEQLLIELQRKLLLKKVWEEQSPLSPPTQPRKRGRPPMRHQPIVWKWSKTRLPGGPNLKILRQAGGNRPATTASPASQSPGAAGASPADASGNTPRRPPQMTVEQQRMWSLYSVVKECKDARGRQLSQAFLKLPSRNEYPDYYEVIRKPMDLSKIGNRMATGYYESLDSLFQDFILMFDNACRYNEPESVVYKDALSLQKVLLQKRAELGAEQTSTVPNVQASVQDLLINLFITVNNHQDVDGRCYSDSLAEFHELIKKSGGGHPPLTFDQIKSYLDKGRYRRLDRFQDDVFEILEKARELSRSDSQLFEDALELQAHFIRTRDELCKNLLISPARYYTERHLLSSAEALRKQKQPKETDDDSASKDQKQSLGEKRDGDELLESVEHGGEEYAIGDFVYIEPTAENAQAQPHIMRVERLWKDSDGHELVRGRWFYRPNETFHLATRKFMVKEVFLTPYFDTVTVDRLLGKCFVMFVRDYLKFRPKSIDDSRVYVCESRYLGRQLHFKKMKTWPYTREEDGIDLEERPEPLTPIRVASAFVNPGDQPGPATTEPKSEPKTASVEEPVEGSPLQPLLHKEREEVPLAEQTSTDGRTFFEQLCYNGVWLQLGQAAYVHKPEKEQPDIVRIDRLWRNQNGDAFVSGAWFARPSEIDHEPSRMFYKREVFGTEQPDMVVPLSNVKGLCIVYTLKDFCSMRPTELREQDVYVVQYKVLGKQPAMGQCTLTHSSSSALSAQEDGANEVQSPPPINGQPMSESSARKLKAMKTYKLSEKVLEDEIFLFKKPINPEKEMSPLLMKTDTSVDVDALSSADLDEAVSESNEPSDVMGMSTKELSTWLAAQPKLNSRSKSGYILFSAEIRKRIMQENPEATFGEISKKVGVEWKKLTEDEKKQYEVRAQYIAEEREKADALQPPASARLQPGQIRVHCCKWQGCDYQFDTQDILYEHIKTMHTSQIMEGENQYVCLWMSCLKYRKDGKPFPSLPRLHRHIKEKHLSGAAKCIFQNQKTKNYTGTQSAAPPASSTTPQPPATPGYQHGGQATPAHGGYLQQTPQGSPYQHPPGTAPPTPYGAPYGQPMQPGMVAVDAHGHPIPIQQHPHQPAPYPPGAPMPSHMQPPPPPPQGYPQQPVGGPVGQPGPMGGHQQQPTQMAYAAGDPGKVVVQGRPAEPVFVAPPSSQHVSRVVHSEIYLRYIESLGDDRQQSVSKWDRALNAGPRNTPLPPNRTPPVHWFAGAKAREEDLIKALWSLRDHMLEHTINVARDLDASEW</sequence>
<feature type="domain" description="BAH" evidence="15">
    <location>
        <begin position="1214"/>
        <end position="1334"/>
    </location>
</feature>
<evidence type="ECO:0000256" key="5">
    <source>
        <dbReference type="ARBA" id="ARBA00023117"/>
    </source>
</evidence>
<dbReference type="Proteomes" id="UP000887566">
    <property type="component" value="Unplaced"/>
</dbReference>
<feature type="compositionally biased region" description="Low complexity" evidence="11">
    <location>
        <begin position="1911"/>
        <end position="1920"/>
    </location>
</feature>
<dbReference type="GO" id="GO:0006338">
    <property type="term" value="P:chromatin remodeling"/>
    <property type="evidence" value="ECO:0007669"/>
    <property type="project" value="InterPro"/>
</dbReference>
<name>A0A914WCD9_9BILA</name>
<evidence type="ECO:0000259" key="13">
    <source>
        <dbReference type="PROSITE" id="PS50118"/>
    </source>
</evidence>
<dbReference type="InterPro" id="IPR037968">
    <property type="entry name" value="PBRM1_BD5"/>
</dbReference>
<feature type="domain" description="Bromo" evidence="12">
    <location>
        <begin position="50"/>
        <end position="120"/>
    </location>
</feature>
<dbReference type="CDD" id="cd05526">
    <property type="entry name" value="Bromo_polybromo_VI"/>
    <property type="match status" value="1"/>
</dbReference>
<dbReference type="GO" id="GO:0008270">
    <property type="term" value="F:zinc ion binding"/>
    <property type="evidence" value="ECO:0007669"/>
    <property type="project" value="UniProtKB-KW"/>
</dbReference>
<dbReference type="InterPro" id="IPR009071">
    <property type="entry name" value="HMG_box_dom"/>
</dbReference>
<protein>
    <submittedName>
        <fullName evidence="17">Protein polybromo-1</fullName>
    </submittedName>
</protein>
<dbReference type="PANTHER" id="PTHR16062">
    <property type="entry name" value="SWI/SNF-RELATED"/>
    <property type="match status" value="1"/>
</dbReference>
<feature type="region of interest" description="Disordered" evidence="11">
    <location>
        <begin position="140"/>
        <end position="183"/>
    </location>
</feature>
<dbReference type="Pfam" id="PF01426">
    <property type="entry name" value="BAH"/>
    <property type="match status" value="2"/>
</dbReference>
<dbReference type="GO" id="GO:0006368">
    <property type="term" value="P:transcription elongation by RNA polymerase II"/>
    <property type="evidence" value="ECO:0007669"/>
    <property type="project" value="TreeGrafter"/>
</dbReference>
<dbReference type="PANTHER" id="PTHR16062:SF19">
    <property type="entry name" value="PROTEIN POLYBROMO-1"/>
    <property type="match status" value="1"/>
</dbReference>
<feature type="region of interest" description="Disordered" evidence="11">
    <location>
        <begin position="1551"/>
        <end position="1577"/>
    </location>
</feature>
<feature type="compositionally biased region" description="Low complexity" evidence="11">
    <location>
        <begin position="893"/>
        <end position="916"/>
    </location>
</feature>
<dbReference type="Gene3D" id="2.30.30.490">
    <property type="match status" value="2"/>
</dbReference>
<feature type="region of interest" description="Disordered" evidence="11">
    <location>
        <begin position="1"/>
        <end position="28"/>
    </location>
</feature>
<dbReference type="GO" id="GO:0003677">
    <property type="term" value="F:DNA binding"/>
    <property type="evidence" value="ECO:0007669"/>
    <property type="project" value="UniProtKB-UniRule"/>
</dbReference>
<keyword evidence="9" id="KW-0863">Zinc-finger</keyword>
<feature type="DNA-binding region" description="HMG box" evidence="10">
    <location>
        <begin position="1667"/>
        <end position="1729"/>
    </location>
</feature>
<dbReference type="PRINTS" id="PR00503">
    <property type="entry name" value="BROMODOMAIN"/>
</dbReference>
<dbReference type="PROSITE" id="PS00633">
    <property type="entry name" value="BROMODOMAIN_1"/>
    <property type="match status" value="4"/>
</dbReference>
<dbReference type="WBParaSite" id="PSAMB.scaffold371size54286.g5260.t2">
    <property type="protein sequence ID" value="PSAMB.scaffold371size54286.g5260.t2"/>
    <property type="gene ID" value="PSAMB.scaffold371size54286.g5260"/>
</dbReference>
<dbReference type="PROSITE" id="PS50118">
    <property type="entry name" value="HMG_BOX_2"/>
    <property type="match status" value="1"/>
</dbReference>
<feature type="compositionally biased region" description="Basic and acidic residues" evidence="11">
    <location>
        <begin position="140"/>
        <end position="149"/>
    </location>
</feature>
<evidence type="ECO:0000259" key="15">
    <source>
        <dbReference type="PROSITE" id="PS51038"/>
    </source>
</evidence>
<feature type="compositionally biased region" description="Pro residues" evidence="11">
    <location>
        <begin position="1921"/>
        <end position="1944"/>
    </location>
</feature>
<feature type="region of interest" description="Disordered" evidence="11">
    <location>
        <begin position="786"/>
        <end position="811"/>
    </location>
</feature>
<evidence type="ECO:0000256" key="6">
    <source>
        <dbReference type="ARBA" id="ARBA00023163"/>
    </source>
</evidence>
<feature type="region of interest" description="Disordered" evidence="11">
    <location>
        <begin position="473"/>
        <end position="513"/>
    </location>
</feature>
<dbReference type="CDD" id="cd04717">
    <property type="entry name" value="BAH_polybromo"/>
    <property type="match status" value="1"/>
</dbReference>
<evidence type="ECO:0000256" key="4">
    <source>
        <dbReference type="ARBA" id="ARBA00023015"/>
    </source>
</evidence>
<dbReference type="GO" id="GO:0016586">
    <property type="term" value="C:RSC-type complex"/>
    <property type="evidence" value="ECO:0007669"/>
    <property type="project" value="InterPro"/>
</dbReference>
<keyword evidence="9" id="KW-0479">Metal-binding</keyword>
<dbReference type="Pfam" id="PF00439">
    <property type="entry name" value="Bromodomain"/>
    <property type="match status" value="6"/>
</dbReference>
<keyword evidence="6" id="KW-0804">Transcription</keyword>
<evidence type="ECO:0000256" key="9">
    <source>
        <dbReference type="PROSITE-ProRule" id="PRU00042"/>
    </source>
</evidence>
<evidence type="ECO:0000256" key="8">
    <source>
        <dbReference type="PROSITE-ProRule" id="PRU00035"/>
    </source>
</evidence>
<dbReference type="InterPro" id="IPR036427">
    <property type="entry name" value="Bromodomain-like_sf"/>
</dbReference>
<dbReference type="PROSITE" id="PS50014">
    <property type="entry name" value="BROMODOMAIN_2"/>
    <property type="match status" value="5"/>
</dbReference>
<dbReference type="CDD" id="cd05515">
    <property type="entry name" value="Bromo_polybromo_V"/>
    <property type="match status" value="1"/>
</dbReference>
<dbReference type="InterPro" id="IPR018359">
    <property type="entry name" value="Bromodomain_CS"/>
</dbReference>
<dbReference type="InterPro" id="IPR037382">
    <property type="entry name" value="Rsc/polybromo"/>
</dbReference>
<organism evidence="16 17">
    <name type="scientific">Plectus sambesii</name>
    <dbReference type="NCBI Taxonomy" id="2011161"/>
    <lineage>
        <taxon>Eukaryota</taxon>
        <taxon>Metazoa</taxon>
        <taxon>Ecdysozoa</taxon>
        <taxon>Nematoda</taxon>
        <taxon>Chromadorea</taxon>
        <taxon>Plectida</taxon>
        <taxon>Plectina</taxon>
        <taxon>Plectoidea</taxon>
        <taxon>Plectidae</taxon>
        <taxon>Plectus</taxon>
    </lineage>
</organism>
<keyword evidence="7 10" id="KW-0539">Nucleus</keyword>
<dbReference type="PROSITE" id="PS50157">
    <property type="entry name" value="ZINC_FINGER_C2H2_2"/>
    <property type="match status" value="1"/>
</dbReference>
<evidence type="ECO:0000313" key="16">
    <source>
        <dbReference type="Proteomes" id="UP000887566"/>
    </source>
</evidence>
<dbReference type="SUPFAM" id="SSF47095">
    <property type="entry name" value="HMG-box"/>
    <property type="match status" value="1"/>
</dbReference>
<dbReference type="SMART" id="SM00297">
    <property type="entry name" value="BROMO"/>
    <property type="match status" value="6"/>
</dbReference>
<accession>A0A914WCD9</accession>
<keyword evidence="4" id="KW-0805">Transcription regulation</keyword>
<dbReference type="Gene3D" id="3.30.160.60">
    <property type="entry name" value="Classic Zinc Finger"/>
    <property type="match status" value="1"/>
</dbReference>
<evidence type="ECO:0000256" key="11">
    <source>
        <dbReference type="SAM" id="MobiDB-lite"/>
    </source>
</evidence>
<dbReference type="FunFam" id="1.20.920.10:FF:000006">
    <property type="entry name" value="protein polybromo-1 isoform X1"/>
    <property type="match status" value="1"/>
</dbReference>
<evidence type="ECO:0000256" key="7">
    <source>
        <dbReference type="ARBA" id="ARBA00023242"/>
    </source>
</evidence>
<feature type="compositionally biased region" description="Low complexity" evidence="11">
    <location>
        <begin position="1836"/>
        <end position="1847"/>
    </location>
</feature>
<dbReference type="PROSITE" id="PS51038">
    <property type="entry name" value="BAH"/>
    <property type="match status" value="2"/>
</dbReference>
<evidence type="ECO:0000256" key="2">
    <source>
        <dbReference type="ARBA" id="ARBA00022737"/>
    </source>
</evidence>
<dbReference type="Gene3D" id="1.10.30.10">
    <property type="entry name" value="High mobility group box domain"/>
    <property type="match status" value="1"/>
</dbReference>
<comment type="subcellular location">
    <subcellularLocation>
        <location evidence="1">Nucleus</location>
    </subcellularLocation>
</comment>
<dbReference type="InterPro" id="IPR043151">
    <property type="entry name" value="BAH_sf"/>
</dbReference>
<dbReference type="SMART" id="SM00398">
    <property type="entry name" value="HMG"/>
    <property type="match status" value="1"/>
</dbReference>
<feature type="compositionally biased region" description="Low complexity" evidence="11">
    <location>
        <begin position="481"/>
        <end position="491"/>
    </location>
</feature>
<dbReference type="GO" id="GO:0003682">
    <property type="term" value="F:chromatin binding"/>
    <property type="evidence" value="ECO:0007669"/>
    <property type="project" value="InterPro"/>
</dbReference>
<keyword evidence="16" id="KW-1185">Reference proteome</keyword>
<dbReference type="InterPro" id="IPR001025">
    <property type="entry name" value="BAH_dom"/>
</dbReference>
<feature type="region of interest" description="Disordered" evidence="11">
    <location>
        <begin position="1832"/>
        <end position="1967"/>
    </location>
</feature>
<feature type="domain" description="C2H2-type" evidence="14">
    <location>
        <begin position="1749"/>
        <end position="1779"/>
    </location>
</feature>
<dbReference type="Pfam" id="PF00505">
    <property type="entry name" value="HMG_box"/>
    <property type="match status" value="1"/>
</dbReference>
<dbReference type="InterPro" id="IPR001487">
    <property type="entry name" value="Bromodomain"/>
</dbReference>
<dbReference type="InterPro" id="IPR013087">
    <property type="entry name" value="Znf_C2H2_type"/>
</dbReference>
<feature type="domain" description="Bromo" evidence="12">
    <location>
        <begin position="946"/>
        <end position="1016"/>
    </location>
</feature>